<evidence type="ECO:0000256" key="5">
    <source>
        <dbReference type="ARBA" id="ARBA00023125"/>
    </source>
</evidence>
<keyword evidence="2" id="KW-0863">Zinc-finger</keyword>
<feature type="domain" description="Nuclear receptor" evidence="9">
    <location>
        <begin position="329"/>
        <end position="407"/>
    </location>
</feature>
<dbReference type="SUPFAM" id="SSF57716">
    <property type="entry name" value="Glucocorticoid receptor-like (DNA-binding domain)"/>
    <property type="match status" value="1"/>
</dbReference>
<evidence type="ECO:0000259" key="9">
    <source>
        <dbReference type="PROSITE" id="PS51030"/>
    </source>
</evidence>
<dbReference type="EMBL" id="OU015567">
    <property type="protein sequence ID" value="CAG5112271.1"/>
    <property type="molecule type" value="Genomic_DNA"/>
</dbReference>
<accession>A0ABN7T3V6</accession>
<evidence type="ECO:0000256" key="8">
    <source>
        <dbReference type="ARBA" id="ARBA00023242"/>
    </source>
</evidence>
<reference evidence="10 11" key="1">
    <citation type="submission" date="2021-04" db="EMBL/GenBank/DDBJ databases">
        <authorList>
            <person name="Bliznina A."/>
        </authorList>
    </citation>
    <scope>NUCLEOTIDE SEQUENCE [LARGE SCALE GENOMIC DNA]</scope>
</reference>
<gene>
    <name evidence="10" type="ORF">OKIOD_LOCUS15268</name>
</gene>
<keyword evidence="6" id="KW-0804">Transcription</keyword>
<dbReference type="InterPro" id="IPR001628">
    <property type="entry name" value="Znf_hrmn_rcpt"/>
</dbReference>
<dbReference type="PROSITE" id="PS51030">
    <property type="entry name" value="NUCLEAR_REC_DBD_2"/>
    <property type="match status" value="1"/>
</dbReference>
<dbReference type="SMART" id="SM00399">
    <property type="entry name" value="ZnF_C4"/>
    <property type="match status" value="1"/>
</dbReference>
<dbReference type="PANTHER" id="PTHR24082">
    <property type="entry name" value="NUCLEAR HORMONE RECEPTOR"/>
    <property type="match status" value="1"/>
</dbReference>
<organism evidence="10 11">
    <name type="scientific">Oikopleura dioica</name>
    <name type="common">Tunicate</name>
    <dbReference type="NCBI Taxonomy" id="34765"/>
    <lineage>
        <taxon>Eukaryota</taxon>
        <taxon>Metazoa</taxon>
        <taxon>Chordata</taxon>
        <taxon>Tunicata</taxon>
        <taxon>Appendicularia</taxon>
        <taxon>Copelata</taxon>
        <taxon>Oikopleuridae</taxon>
        <taxon>Oikopleura</taxon>
    </lineage>
</organism>
<dbReference type="PRINTS" id="PR00047">
    <property type="entry name" value="STROIDFINGER"/>
</dbReference>
<evidence type="ECO:0000256" key="4">
    <source>
        <dbReference type="ARBA" id="ARBA00023015"/>
    </source>
</evidence>
<evidence type="ECO:0000256" key="7">
    <source>
        <dbReference type="ARBA" id="ARBA00023170"/>
    </source>
</evidence>
<sequence length="575" mass="64506">MARSQMNPGLIPRWTCVELEIVEQNAQCTLKRKIRQIIFGNIYVSETALKQQTPIRIVGNNIKYGDVITFLDNRRVARGVFVCSEVGYPNFGAEDIISELINQENEIRQFARINNCANESDSLFLTICKCYKFLHQRLTQGTLQNGNHGQSQNAIFNSHVHQQPAQQSYAEKLKNMVTQNQLQQMAEEQPQMMQPLIEDTIQEVGKDDTVKVEVFDDDEPVVNSLSSPKMSSLQMSGQMTSQIIPPALSKQLASPLRHPFSTAHQNYESPPISLPSLPAPVKSETGEVFVPCFIKFPVERKVKLTDLAVSALGESEAVKRRKEELLGDYELCVVCGDVSTGVHYGAETCEGCKGFFRRITQNNLTPRLCSNDNRCVKRINRRNRTQCPSCRFAKCVQVGMSRDKMDETKLRLPKKRQHITENKILNDDGKSLNVDKYPKLQPKIQVPRGTVPVPSAVVQTQRLLEQAGSVSSSPQLDSEKNPLAHLLQNSEQTTLLQKLLSGQVPIEQFKNRSASPIPSAPAKTPTNAQEILELMRTLQNSQKGAEKTDLNLAASEEDQKIKKEAVDEIPEEIKN</sequence>
<keyword evidence="11" id="KW-1185">Reference proteome</keyword>
<evidence type="ECO:0000256" key="2">
    <source>
        <dbReference type="ARBA" id="ARBA00022771"/>
    </source>
</evidence>
<evidence type="ECO:0000313" key="10">
    <source>
        <dbReference type="EMBL" id="CAG5112271.1"/>
    </source>
</evidence>
<dbReference type="Gene3D" id="3.30.50.10">
    <property type="entry name" value="Erythroid Transcription Factor GATA-1, subunit A"/>
    <property type="match status" value="1"/>
</dbReference>
<keyword evidence="3" id="KW-0862">Zinc</keyword>
<evidence type="ECO:0000256" key="6">
    <source>
        <dbReference type="ARBA" id="ARBA00023163"/>
    </source>
</evidence>
<dbReference type="Proteomes" id="UP001158576">
    <property type="component" value="Chromosome 2"/>
</dbReference>
<name>A0ABN7T3V6_OIKDI</name>
<dbReference type="PROSITE" id="PS00031">
    <property type="entry name" value="NUCLEAR_REC_DBD_1"/>
    <property type="match status" value="1"/>
</dbReference>
<dbReference type="Pfam" id="PF00105">
    <property type="entry name" value="zf-C4"/>
    <property type="match status" value="1"/>
</dbReference>
<protein>
    <submittedName>
        <fullName evidence="10">Oidioi.mRNA.OKI2018_I69.chr2.g6503.t1.cds</fullName>
    </submittedName>
</protein>
<dbReference type="InterPro" id="IPR050234">
    <property type="entry name" value="Nuclear_hormone_rcpt_NR1"/>
</dbReference>
<evidence type="ECO:0000313" key="11">
    <source>
        <dbReference type="Proteomes" id="UP001158576"/>
    </source>
</evidence>
<proteinExistence type="predicted"/>
<keyword evidence="1" id="KW-0479">Metal-binding</keyword>
<evidence type="ECO:0000256" key="3">
    <source>
        <dbReference type="ARBA" id="ARBA00022833"/>
    </source>
</evidence>
<evidence type="ECO:0000256" key="1">
    <source>
        <dbReference type="ARBA" id="ARBA00022723"/>
    </source>
</evidence>
<dbReference type="CDD" id="cd06916">
    <property type="entry name" value="NR_DBD_like"/>
    <property type="match status" value="1"/>
</dbReference>
<keyword evidence="4" id="KW-0805">Transcription regulation</keyword>
<keyword evidence="8" id="KW-0539">Nucleus</keyword>
<dbReference type="InterPro" id="IPR013088">
    <property type="entry name" value="Znf_NHR/GATA"/>
</dbReference>
<keyword evidence="7" id="KW-0675">Receptor</keyword>
<keyword evidence="5" id="KW-0238">DNA-binding</keyword>